<feature type="binding site" description="in other chain" evidence="8">
    <location>
        <begin position="11"/>
        <end position="13"/>
    </location>
    <ligand>
        <name>FMN</name>
        <dbReference type="ChEBI" id="CHEBI:58210"/>
        <note>ligand shared between dimeric partners</note>
    </ligand>
</feature>
<evidence type="ECO:0000256" key="3">
    <source>
        <dbReference type="ARBA" id="ARBA00022643"/>
    </source>
</evidence>
<feature type="binding site" description="in other chain" evidence="8">
    <location>
        <begin position="136"/>
        <end position="138"/>
    </location>
    <ligand>
        <name>FMN</name>
        <dbReference type="ChEBI" id="CHEBI:58210"/>
        <note>ligand shared between dimeric partners</note>
    </ligand>
</feature>
<protein>
    <recommendedName>
        <fullName evidence="7">Putative NAD(P)H nitroreductase</fullName>
        <ecNumber evidence="7">1.-.-.-</ecNumber>
    </recommendedName>
</protein>
<dbReference type="RefSeq" id="WP_406853979.1">
    <property type="nucleotide sequence ID" value="NZ_CP157484.1"/>
</dbReference>
<keyword evidence="2 7" id="KW-0285">Flavoprotein</keyword>
<reference evidence="10" key="1">
    <citation type="submission" date="2024-05" db="EMBL/GenBank/DDBJ databases">
        <authorList>
            <person name="Kim S."/>
            <person name="Heo J."/>
            <person name="Choi H."/>
            <person name="Choi Y."/>
            <person name="Kwon S.-W."/>
            <person name="Kim Y."/>
        </authorList>
    </citation>
    <scope>NUCLEOTIDE SEQUENCE</scope>
    <source>
        <strain evidence="10">KACC 23698</strain>
    </source>
</reference>
<evidence type="ECO:0000313" key="10">
    <source>
        <dbReference type="EMBL" id="XBO37160.1"/>
    </source>
</evidence>
<feature type="binding site" evidence="8">
    <location>
        <position position="38"/>
    </location>
    <ligand>
        <name>FMN</name>
        <dbReference type="ChEBI" id="CHEBI:58210"/>
        <note>ligand shared between dimeric partners</note>
    </ligand>
</feature>
<comment type="similarity">
    <text evidence="1 7">Belongs to the nitroreductase family.</text>
</comment>
<dbReference type="InterPro" id="IPR026021">
    <property type="entry name" value="YdjA-like"/>
</dbReference>
<dbReference type="PIRSF" id="PIRSF000232">
    <property type="entry name" value="YdjA"/>
    <property type="match status" value="1"/>
</dbReference>
<evidence type="ECO:0000256" key="8">
    <source>
        <dbReference type="PIRSR" id="PIRSR000232-1"/>
    </source>
</evidence>
<accession>A0AAU7JAI3</accession>
<keyword evidence="5 7" id="KW-0560">Oxidoreductase</keyword>
<evidence type="ECO:0000256" key="6">
    <source>
        <dbReference type="ARBA" id="ARBA00023027"/>
    </source>
</evidence>
<dbReference type="PANTHER" id="PTHR43821:SF1">
    <property type="entry name" value="NAD(P)H NITROREDUCTASE YDJA-RELATED"/>
    <property type="match status" value="1"/>
</dbReference>
<dbReference type="AlphaFoldDB" id="A0AAU7JAI3"/>
<evidence type="ECO:0000256" key="5">
    <source>
        <dbReference type="ARBA" id="ARBA00023002"/>
    </source>
</evidence>
<keyword evidence="4 7" id="KW-0521">NADP</keyword>
<organism evidence="10">
    <name type="scientific">Alsobacter sp. KACC 23698</name>
    <dbReference type="NCBI Taxonomy" id="3149229"/>
    <lineage>
        <taxon>Bacteria</taxon>
        <taxon>Pseudomonadati</taxon>
        <taxon>Pseudomonadota</taxon>
        <taxon>Alphaproteobacteria</taxon>
        <taxon>Hyphomicrobiales</taxon>
        <taxon>Alsobacteraceae</taxon>
        <taxon>Alsobacter</taxon>
    </lineage>
</organism>
<name>A0AAU7JAI3_9HYPH</name>
<dbReference type="GO" id="GO:0016491">
    <property type="term" value="F:oxidoreductase activity"/>
    <property type="evidence" value="ECO:0007669"/>
    <property type="project" value="UniProtKB-UniRule"/>
</dbReference>
<sequence length="188" mass="20521">MTDALTLLETRRSLPPQLMTGPGPTAAELETLLRIATRVPDHGKLAPWRLIVIEGEARDRLGAEVGRIFAAQNPEADADRVAVERGRFSRAPLVIAVVSLAGPHVKIPEWEQTLSAGAVCMTLCVAANAMGFRTAWLTEWMAYDRQALQVLGVRPQERVAGFVHIGRGEGQADRPRPNLDDVVTRWGA</sequence>
<dbReference type="CDD" id="cd02135">
    <property type="entry name" value="YdjA-like"/>
    <property type="match status" value="1"/>
</dbReference>
<feature type="binding site" evidence="8">
    <location>
        <position position="42"/>
    </location>
    <ligand>
        <name>FMN</name>
        <dbReference type="ChEBI" id="CHEBI:58210"/>
        <note>ligand shared between dimeric partners</note>
    </ligand>
</feature>
<keyword evidence="3 7" id="KW-0288">FMN</keyword>
<evidence type="ECO:0000256" key="4">
    <source>
        <dbReference type="ARBA" id="ARBA00022857"/>
    </source>
</evidence>
<dbReference type="InterPro" id="IPR000415">
    <property type="entry name" value="Nitroreductase-like"/>
</dbReference>
<dbReference type="EC" id="1.-.-.-" evidence="7"/>
<evidence type="ECO:0000259" key="9">
    <source>
        <dbReference type="Pfam" id="PF00881"/>
    </source>
</evidence>
<proteinExistence type="inferred from homology"/>
<evidence type="ECO:0000256" key="2">
    <source>
        <dbReference type="ARBA" id="ARBA00022630"/>
    </source>
</evidence>
<gene>
    <name evidence="10" type="ORF">ABEG18_15620</name>
</gene>
<dbReference type="Gene3D" id="3.40.109.10">
    <property type="entry name" value="NADH Oxidase"/>
    <property type="match status" value="1"/>
</dbReference>
<evidence type="ECO:0000256" key="1">
    <source>
        <dbReference type="ARBA" id="ARBA00007118"/>
    </source>
</evidence>
<feature type="domain" description="Nitroreductase" evidence="9">
    <location>
        <begin position="11"/>
        <end position="167"/>
    </location>
</feature>
<dbReference type="SUPFAM" id="SSF55469">
    <property type="entry name" value="FMN-dependent nitroreductase-like"/>
    <property type="match status" value="1"/>
</dbReference>
<keyword evidence="6 7" id="KW-0520">NAD</keyword>
<comment type="cofactor">
    <cofactor evidence="8">
        <name>FMN</name>
        <dbReference type="ChEBI" id="CHEBI:58210"/>
    </cofactor>
    <text evidence="8">Binds 1 FMN per subunit.</text>
</comment>
<dbReference type="InterPro" id="IPR052530">
    <property type="entry name" value="NAD(P)H_nitroreductase"/>
</dbReference>
<dbReference type="PANTHER" id="PTHR43821">
    <property type="entry name" value="NAD(P)H NITROREDUCTASE YDJA-RELATED"/>
    <property type="match status" value="1"/>
</dbReference>
<dbReference type="InterPro" id="IPR029479">
    <property type="entry name" value="Nitroreductase"/>
</dbReference>
<dbReference type="EMBL" id="CP157484">
    <property type="protein sequence ID" value="XBO37160.1"/>
    <property type="molecule type" value="Genomic_DNA"/>
</dbReference>
<evidence type="ECO:0000256" key="7">
    <source>
        <dbReference type="PIRNR" id="PIRNR000232"/>
    </source>
</evidence>
<dbReference type="Pfam" id="PF00881">
    <property type="entry name" value="Nitroreductase"/>
    <property type="match status" value="1"/>
</dbReference>